<protein>
    <submittedName>
        <fullName evidence="3">Uncharacterized protein</fullName>
    </submittedName>
</protein>
<comment type="caution">
    <text evidence="3">The sequence shown here is derived from an EMBL/GenBank/DDBJ whole genome shotgun (WGS) entry which is preliminary data.</text>
</comment>
<keyword evidence="4" id="KW-1185">Reference proteome</keyword>
<feature type="compositionally biased region" description="Gly residues" evidence="1">
    <location>
        <begin position="443"/>
        <end position="498"/>
    </location>
</feature>
<proteinExistence type="predicted"/>
<evidence type="ECO:0000313" key="3">
    <source>
        <dbReference type="EMBL" id="TFE84003.1"/>
    </source>
</evidence>
<evidence type="ECO:0000256" key="2">
    <source>
        <dbReference type="SAM" id="Phobius"/>
    </source>
</evidence>
<feature type="transmembrane region" description="Helical" evidence="2">
    <location>
        <begin position="91"/>
        <end position="110"/>
    </location>
</feature>
<evidence type="ECO:0000313" key="4">
    <source>
        <dbReference type="Proteomes" id="UP000298246"/>
    </source>
</evidence>
<accession>A0A4Y8PTS2</accession>
<feature type="transmembrane region" description="Helical" evidence="2">
    <location>
        <begin position="206"/>
        <end position="224"/>
    </location>
</feature>
<feature type="transmembrane region" description="Helical" evidence="2">
    <location>
        <begin position="116"/>
        <end position="135"/>
    </location>
</feature>
<keyword evidence="2" id="KW-1133">Transmembrane helix</keyword>
<dbReference type="RefSeq" id="WP_134756651.1">
    <property type="nucleotide sequence ID" value="NZ_MYFO02000016.1"/>
</dbReference>
<feature type="compositionally biased region" description="Low complexity" evidence="1">
    <location>
        <begin position="529"/>
        <end position="538"/>
    </location>
</feature>
<keyword evidence="2" id="KW-0812">Transmembrane</keyword>
<gene>
    <name evidence="3" type="ORF">B5M42_21610</name>
</gene>
<name>A0A4Y8PTS2_9BACL</name>
<feature type="region of interest" description="Disordered" evidence="1">
    <location>
        <begin position="443"/>
        <end position="546"/>
    </location>
</feature>
<keyword evidence="2" id="KW-0472">Membrane</keyword>
<dbReference type="OrthoDB" id="2380672at2"/>
<organism evidence="3 4">
    <name type="scientific">Paenibacillus athensensis</name>
    <dbReference type="NCBI Taxonomy" id="1967502"/>
    <lineage>
        <taxon>Bacteria</taxon>
        <taxon>Bacillati</taxon>
        <taxon>Bacillota</taxon>
        <taxon>Bacilli</taxon>
        <taxon>Bacillales</taxon>
        <taxon>Paenibacillaceae</taxon>
        <taxon>Paenibacillus</taxon>
    </lineage>
</organism>
<reference evidence="3 4" key="1">
    <citation type="submission" date="2017-03" db="EMBL/GenBank/DDBJ databases">
        <title>Isolation of Levoglucosan Utilizing Bacteria.</title>
        <authorList>
            <person name="Arya A.S."/>
        </authorList>
    </citation>
    <scope>NUCLEOTIDE SEQUENCE [LARGE SCALE GENOMIC DNA]</scope>
    <source>
        <strain evidence="3 4">MEC069</strain>
    </source>
</reference>
<dbReference type="EMBL" id="MYFO01000040">
    <property type="protein sequence ID" value="TFE84003.1"/>
    <property type="molecule type" value="Genomic_DNA"/>
</dbReference>
<evidence type="ECO:0000256" key="1">
    <source>
        <dbReference type="SAM" id="MobiDB-lite"/>
    </source>
</evidence>
<dbReference type="AlphaFoldDB" id="A0A4Y8PTS2"/>
<sequence length="585" mass="59149">MALAARQSARAVAELQLPAENMQRSAASGPGSKAVLIVCLLIAAGRRQVEGRWEATGQQKEEEGDMERQEEWSGRLRPVIRRMRQARALRNGWWAVMAGLGAACLVLAAGRLWPIAGYRSAVWILPAVAIVAGLLPSALRRIPLQAAAALTDASGLEERLTTALRFRGDTSVFAELQRREAAERLEAWLAHGGLQAALPLQPPRRLWLSAATLAALLGLLLLLPNGQDAALARRQMDQAWIAEQQQVERLAAALAALPSPAPAVQRMAGDLSQLGKQLAPDTTGPEALDQLEAALQRLDQGLKDLDKQQLAAQAWADSWQRTALLRGIGEALARGDAAGVRRELGGVAEAVAGMTPQQQQLADELRRLAASAEAAAPGQTAAGLAGGLEQAAAALAGGDTGSAAAALQGLTAALGDAAAGRLALAEQRAVAGQQAAELAAGAGVQGGSGAGAQGGSGAGAQGGSGASAQGGSGAGAQGGSGADAPGGSGAGAGTGAGSRGLVSTPRERTAGGADPVLDSGPLGGGSGGTTSQAGSAAGVDGGSRPYEDVYADYAAEASSALNRSELPQNVQNLVRDYFLQIQPQR</sequence>
<dbReference type="Proteomes" id="UP000298246">
    <property type="component" value="Unassembled WGS sequence"/>
</dbReference>